<dbReference type="EMBL" id="JBBUKT010000010">
    <property type="protein sequence ID" value="MEK7953268.1"/>
    <property type="molecule type" value="Genomic_DNA"/>
</dbReference>
<evidence type="ECO:0008006" key="4">
    <source>
        <dbReference type="Google" id="ProtNLM"/>
    </source>
</evidence>
<gene>
    <name evidence="2" type="ORF">WKV53_22330</name>
</gene>
<accession>A0ABU9B0H6</accession>
<evidence type="ECO:0000313" key="3">
    <source>
        <dbReference type="Proteomes" id="UP001371305"/>
    </source>
</evidence>
<feature type="compositionally biased region" description="Basic and acidic residues" evidence="1">
    <location>
        <begin position="1"/>
        <end position="17"/>
    </location>
</feature>
<protein>
    <recommendedName>
        <fullName evidence="4">Glycine zipper domain-containing protein</fullName>
    </recommendedName>
</protein>
<evidence type="ECO:0000313" key="2">
    <source>
        <dbReference type="EMBL" id="MEK7953268.1"/>
    </source>
</evidence>
<dbReference type="RefSeq" id="WP_341407032.1">
    <property type="nucleotide sequence ID" value="NZ_JBBUKT010000010.1"/>
</dbReference>
<keyword evidence="3" id="KW-1185">Reference proteome</keyword>
<name>A0ABU9B0H6_9BACT</name>
<comment type="caution">
    <text evidence="2">The sequence shown here is derived from an EMBL/GenBank/DDBJ whole genome shotgun (WGS) entry which is preliminary data.</text>
</comment>
<dbReference type="Proteomes" id="UP001371305">
    <property type="component" value="Unassembled WGS sequence"/>
</dbReference>
<feature type="region of interest" description="Disordered" evidence="1">
    <location>
        <begin position="1"/>
        <end position="37"/>
    </location>
</feature>
<evidence type="ECO:0000256" key="1">
    <source>
        <dbReference type="SAM" id="MobiDB-lite"/>
    </source>
</evidence>
<reference evidence="2 3" key="1">
    <citation type="submission" date="2024-04" db="EMBL/GenBank/DDBJ databases">
        <title>Luteolibacter sp. isolated from soil.</title>
        <authorList>
            <person name="An J."/>
        </authorList>
    </citation>
    <scope>NUCLEOTIDE SEQUENCE [LARGE SCALE GENOMIC DNA]</scope>
    <source>
        <strain evidence="2 3">Y139</strain>
    </source>
</reference>
<sequence>MTDHEPFHESLKDRHQNPDPLTGEPGSHPLGTGLGAAGGAAAGAAIGALAGPVGLTIGGAIGAIAGGLGGKSIAETIDPTVEEDYWRQQFQREPYYTEDKDFADYGPAYQMSVARYRPDSGFEEHEPAMAEEWDSVKQNSRLHWLEARAAVKAGWDRLHQQAGKPDKDF</sequence>
<proteinExistence type="predicted"/>
<organism evidence="2 3">
    <name type="scientific">Luteolibacter soli</name>
    <dbReference type="NCBI Taxonomy" id="3135280"/>
    <lineage>
        <taxon>Bacteria</taxon>
        <taxon>Pseudomonadati</taxon>
        <taxon>Verrucomicrobiota</taxon>
        <taxon>Verrucomicrobiia</taxon>
        <taxon>Verrucomicrobiales</taxon>
        <taxon>Verrucomicrobiaceae</taxon>
        <taxon>Luteolibacter</taxon>
    </lineage>
</organism>